<dbReference type="InterPro" id="IPR040445">
    <property type="entry name" value="Kir_TM"/>
</dbReference>
<evidence type="ECO:0000313" key="19">
    <source>
        <dbReference type="RefSeq" id="XP_017017539.1"/>
    </source>
</evidence>
<dbReference type="InterPro" id="IPR016449">
    <property type="entry name" value="K_chnl_inward-rec_Kir"/>
</dbReference>
<dbReference type="SUPFAM" id="SSF81324">
    <property type="entry name" value="Voltage-gated potassium channels"/>
    <property type="match status" value="1"/>
</dbReference>
<dbReference type="Proteomes" id="UP001652661">
    <property type="component" value="Chromosome 3R"/>
</dbReference>
<keyword evidence="9 14" id="KW-0472">Membrane</keyword>
<dbReference type="InterPro" id="IPR013518">
    <property type="entry name" value="K_chnl_inward-rec_Kir_cyto"/>
</dbReference>
<feature type="transmembrane region" description="Helical" evidence="14">
    <location>
        <begin position="268"/>
        <end position="292"/>
    </location>
</feature>
<evidence type="ECO:0000313" key="17">
    <source>
        <dbReference type="Proteomes" id="UP001652661"/>
    </source>
</evidence>
<dbReference type="Gene3D" id="1.10.287.70">
    <property type="match status" value="1"/>
</dbReference>
<dbReference type="PANTHER" id="PTHR11767:SF102">
    <property type="entry name" value="INWARDLY RECTIFYING POTASSIUM CHANNEL 1, ISOFORM F"/>
    <property type="match status" value="1"/>
</dbReference>
<dbReference type="GO" id="GO:0034702">
    <property type="term" value="C:monoatomic ion channel complex"/>
    <property type="evidence" value="ECO:0007669"/>
    <property type="project" value="UniProtKB-KW"/>
</dbReference>
<organism evidence="17 18">
    <name type="scientific">Drosophila kikkawai</name>
    <name type="common">Fruit fly</name>
    <dbReference type="NCBI Taxonomy" id="30033"/>
    <lineage>
        <taxon>Eukaryota</taxon>
        <taxon>Metazoa</taxon>
        <taxon>Ecdysozoa</taxon>
        <taxon>Arthropoda</taxon>
        <taxon>Hexapoda</taxon>
        <taxon>Insecta</taxon>
        <taxon>Pterygota</taxon>
        <taxon>Neoptera</taxon>
        <taxon>Endopterygota</taxon>
        <taxon>Diptera</taxon>
        <taxon>Brachycera</taxon>
        <taxon>Muscomorpha</taxon>
        <taxon>Ephydroidea</taxon>
        <taxon>Drosophilidae</taxon>
        <taxon>Drosophila</taxon>
        <taxon>Sophophora</taxon>
    </lineage>
</organism>
<evidence type="ECO:0000256" key="5">
    <source>
        <dbReference type="ARBA" id="ARBA00022882"/>
    </source>
</evidence>
<evidence type="ECO:0000256" key="7">
    <source>
        <dbReference type="ARBA" id="ARBA00022989"/>
    </source>
</evidence>
<evidence type="ECO:0000313" key="20">
    <source>
        <dbReference type="RefSeq" id="XP_017017540.1"/>
    </source>
</evidence>
<evidence type="ECO:0000256" key="1">
    <source>
        <dbReference type="ARBA" id="ARBA00004141"/>
    </source>
</evidence>
<keyword evidence="10 12" id="KW-0407">Ion channel</keyword>
<dbReference type="RefSeq" id="XP_017017538.1">
    <property type="nucleotide sequence ID" value="XM_017162049.1"/>
</dbReference>
<comment type="catalytic activity">
    <reaction evidence="11">
        <text>K(+)(in) = K(+)(out)</text>
        <dbReference type="Rhea" id="RHEA:29463"/>
        <dbReference type="ChEBI" id="CHEBI:29103"/>
    </reaction>
</comment>
<evidence type="ECO:0000256" key="13">
    <source>
        <dbReference type="SAM" id="MobiDB-lite"/>
    </source>
</evidence>
<evidence type="ECO:0000256" key="10">
    <source>
        <dbReference type="ARBA" id="ARBA00023303"/>
    </source>
</evidence>
<keyword evidence="6 12" id="KW-0630">Potassium</keyword>
<evidence type="ECO:0000256" key="4">
    <source>
        <dbReference type="ARBA" id="ARBA00022692"/>
    </source>
</evidence>
<evidence type="ECO:0000313" key="18">
    <source>
        <dbReference type="RefSeq" id="XP_017017538.1"/>
    </source>
</evidence>
<dbReference type="GO" id="GO:0005886">
    <property type="term" value="C:plasma membrane"/>
    <property type="evidence" value="ECO:0007669"/>
    <property type="project" value="TreeGrafter"/>
</dbReference>
<evidence type="ECO:0000256" key="9">
    <source>
        <dbReference type="ARBA" id="ARBA00023136"/>
    </source>
</evidence>
<keyword evidence="3 12" id="KW-0633">Potassium transport</keyword>
<evidence type="ECO:0000256" key="8">
    <source>
        <dbReference type="ARBA" id="ARBA00023065"/>
    </source>
</evidence>
<dbReference type="Pfam" id="PF01007">
    <property type="entry name" value="IRK"/>
    <property type="match status" value="1"/>
</dbReference>
<feature type="region of interest" description="Disordered" evidence="13">
    <location>
        <begin position="21"/>
        <end position="49"/>
    </location>
</feature>
<evidence type="ECO:0000256" key="14">
    <source>
        <dbReference type="SAM" id="Phobius"/>
    </source>
</evidence>
<dbReference type="RefSeq" id="XP_017017540.1">
    <property type="nucleotide sequence ID" value="XM_017162051.1"/>
</dbReference>
<dbReference type="GeneID" id="108071333"/>
<keyword evidence="17" id="KW-1185">Reference proteome</keyword>
<reference evidence="18 19" key="1">
    <citation type="submission" date="2025-04" db="UniProtKB">
        <authorList>
            <consortium name="RefSeq"/>
        </authorList>
    </citation>
    <scope>IDENTIFICATION</scope>
    <source>
        <strain evidence="21">14028-0561.14</strain>
        <tissue evidence="21">Whole fly</tissue>
    </source>
</reference>
<dbReference type="GO" id="GO:1990573">
    <property type="term" value="P:potassium ion import across plasma membrane"/>
    <property type="evidence" value="ECO:0007669"/>
    <property type="project" value="TreeGrafter"/>
</dbReference>
<evidence type="ECO:0000313" key="21">
    <source>
        <dbReference type="RefSeq" id="XP_070143227.1"/>
    </source>
</evidence>
<keyword evidence="8 12" id="KW-0406">Ion transport</keyword>
<dbReference type="RefSeq" id="XP_070143227.1">
    <property type="nucleotide sequence ID" value="XM_070287126.1"/>
</dbReference>
<keyword evidence="2 12" id="KW-0813">Transport</keyword>
<keyword evidence="7 14" id="KW-1133">Transmembrane helix</keyword>
<name>A0A6P4I4B6_DROKI</name>
<evidence type="ECO:0000259" key="16">
    <source>
        <dbReference type="Pfam" id="PF17655"/>
    </source>
</evidence>
<dbReference type="InterPro" id="IPR014756">
    <property type="entry name" value="Ig_E-set"/>
</dbReference>
<feature type="region of interest" description="Disordered" evidence="13">
    <location>
        <begin position="619"/>
        <end position="655"/>
    </location>
</feature>
<keyword evidence="4 12" id="KW-0812">Transmembrane</keyword>
<feature type="domain" description="Inward rectifier potassium channel C-terminal" evidence="16">
    <location>
        <begin position="304"/>
        <end position="477"/>
    </location>
</feature>
<evidence type="ECO:0000256" key="6">
    <source>
        <dbReference type="ARBA" id="ARBA00022958"/>
    </source>
</evidence>
<dbReference type="SUPFAM" id="SSF81296">
    <property type="entry name" value="E set domains"/>
    <property type="match status" value="1"/>
</dbReference>
<dbReference type="OrthoDB" id="273257at2759"/>
<keyword evidence="5 12" id="KW-0851">Voltage-gated channel</keyword>
<dbReference type="PRINTS" id="PR01320">
    <property type="entry name" value="KIRCHANNEL"/>
</dbReference>
<protein>
    <submittedName>
        <fullName evidence="18 19">G protein-activated inward rectifier potassium channel 4 isoform X1</fullName>
    </submittedName>
</protein>
<dbReference type="Gene3D" id="2.60.40.1400">
    <property type="entry name" value="G protein-activated inward rectifier potassium channel 1"/>
    <property type="match status" value="1"/>
</dbReference>
<dbReference type="GO" id="GO:0034765">
    <property type="term" value="P:regulation of monoatomic ion transmembrane transport"/>
    <property type="evidence" value="ECO:0007669"/>
    <property type="project" value="TreeGrafter"/>
</dbReference>
<comment type="subcellular location">
    <subcellularLocation>
        <location evidence="1 12">Membrane</location>
        <topology evidence="1 12">Multi-pass membrane protein</topology>
    </subcellularLocation>
</comment>
<dbReference type="FunFam" id="2.60.40.1400:FF:000001">
    <property type="entry name" value="G protein-activated inward rectifier potassium channel 2"/>
    <property type="match status" value="1"/>
</dbReference>
<sequence>MPKMIVDKSDLVGENAWAKLLPEDKDKTSAPSIVKMSSSSNNNDSKETTPLNVDQLVAATTPGVGSEQATGCMEETYKRTSTYASNINSTGGESSGSGTQLSRKESILGSFHRQIRRSIKAVSESPGPLTRYRQTRFSSRRVRKRVVFKHGECNVVQGNVAKRRRRYLQDIFTTLVDAQWRWTLLVFAASFVISWAFFGFIWWIIAYAHNDLDYIIRENKSPELVANETHTVCVTQVKSMMTAFLYSVETQTTIGYGNRYVTEECPEAIFTMCIQCITGVFIQAFMVGIVFAKLSRPKKRAQTLLFSRNAVICHRDGVPCLMFRVGDMRKSHIIEAHVRAQIIRKKVTKEGEVLPFYQQELHVGADGGEDRLMFIWPTTIVHKIDRNSPLYMLSASDMLKERFEVVVMLEGVIESTGMTTQARSSYLPSEVLWGHRFVNVVSFRKETGEYEVDYTLFNNTYDVDTPLCSAKQLDELKSEYTKSAKSCPGLGVNAPFADRTLSASMFQRIASAASVDHLDPASDESLDSGRLQIRSHSIPNGVLASELEPLNNNKHGASFTMGGLTITTTAPSIPNLSSINEKTNSGNSINSSNYSNNNSLSTLTGGGGSAASGPGGGITIVSGAGNGGGGGGRQKQSNPRRLSIKQDQLPIDSIC</sequence>
<accession>A0A6P4I4B6</accession>
<dbReference type="InterPro" id="IPR041647">
    <property type="entry name" value="IRK_C"/>
</dbReference>
<feature type="compositionally biased region" description="Gly residues" evidence="13">
    <location>
        <begin position="619"/>
        <end position="633"/>
    </location>
</feature>
<proteinExistence type="inferred from homology"/>
<evidence type="ECO:0000256" key="3">
    <source>
        <dbReference type="ARBA" id="ARBA00022538"/>
    </source>
</evidence>
<feature type="domain" description="Potassium channel inwardly rectifying transmembrane" evidence="15">
    <location>
        <begin position="148"/>
        <end position="297"/>
    </location>
</feature>
<comment type="similarity">
    <text evidence="12">Belongs to the inward rectifier-type potassium channel (TC 1.A.2.1) family.</text>
</comment>
<evidence type="ECO:0000256" key="2">
    <source>
        <dbReference type="ARBA" id="ARBA00022448"/>
    </source>
</evidence>
<evidence type="ECO:0000256" key="11">
    <source>
        <dbReference type="ARBA" id="ARBA00034430"/>
    </source>
</evidence>
<dbReference type="AlphaFoldDB" id="A0A6P4I4B6"/>
<evidence type="ECO:0000259" key="15">
    <source>
        <dbReference type="Pfam" id="PF01007"/>
    </source>
</evidence>
<dbReference type="FunFam" id="1.10.287.70:FF:000078">
    <property type="entry name" value="Putative Inward rectifier potassium channel"/>
    <property type="match status" value="1"/>
</dbReference>
<feature type="transmembrane region" description="Helical" evidence="14">
    <location>
        <begin position="182"/>
        <end position="205"/>
    </location>
</feature>
<dbReference type="GO" id="GO:0005242">
    <property type="term" value="F:inward rectifier potassium channel activity"/>
    <property type="evidence" value="ECO:0007669"/>
    <property type="project" value="InterPro"/>
</dbReference>
<gene>
    <name evidence="18 19 20" type="primary">LOC108071333</name>
    <name evidence="21" type="synonym">Irk1</name>
</gene>
<dbReference type="Pfam" id="PF17655">
    <property type="entry name" value="IRK_C"/>
    <property type="match status" value="1"/>
</dbReference>
<dbReference type="RefSeq" id="XP_017017539.1">
    <property type="nucleotide sequence ID" value="XM_017162050.1"/>
</dbReference>
<dbReference type="PANTHER" id="PTHR11767">
    <property type="entry name" value="INWARD RECTIFIER POTASSIUM CHANNEL"/>
    <property type="match status" value="1"/>
</dbReference>
<evidence type="ECO:0000256" key="12">
    <source>
        <dbReference type="RuleBase" id="RU003822"/>
    </source>
</evidence>